<keyword evidence="1" id="KW-0472">Membrane</keyword>
<dbReference type="Pfam" id="PF13084">
    <property type="entry name" value="DUF3943"/>
    <property type="match status" value="1"/>
</dbReference>
<feature type="transmembrane region" description="Helical" evidence="1">
    <location>
        <begin position="206"/>
        <end position="223"/>
    </location>
</feature>
<keyword evidence="1" id="KW-0812">Transmembrane</keyword>
<reference evidence="3 4" key="1">
    <citation type="submission" date="2014-04" db="EMBL/GenBank/DDBJ databases">
        <title>Detecting global and local adaptation in a worldwide sample of Helicobacter pylori genomes.</title>
        <authorList>
            <person name="Montano V."/>
            <person name="Didelot X."/>
            <person name="Foll M."/>
            <person name="Linz B."/>
            <person name="Reinhardt R."/>
            <person name="Suerbaum S."/>
            <person name="Moodley Y."/>
            <person name="Jensen J.D."/>
        </authorList>
    </citation>
    <scope>NUCLEOTIDE SEQUENCE [LARGE SCALE GENOMIC DNA]</scope>
    <source>
        <strain evidence="3 4">K26A1</strain>
    </source>
</reference>
<feature type="transmembrane region" description="Helical" evidence="1">
    <location>
        <begin position="12"/>
        <end position="32"/>
    </location>
</feature>
<evidence type="ECO:0000256" key="1">
    <source>
        <dbReference type="SAM" id="Phobius"/>
    </source>
</evidence>
<keyword evidence="1" id="KW-1133">Transmembrane helix</keyword>
<dbReference type="PATRIC" id="fig|210.2441.peg.773"/>
<feature type="transmembrane region" description="Helical" evidence="1">
    <location>
        <begin position="38"/>
        <end position="56"/>
    </location>
</feature>
<accession>A0A1A9HCF7</accession>
<protein>
    <submittedName>
        <fullName evidence="3">Ubiquitin--protein ligase</fullName>
    </submittedName>
</protein>
<dbReference type="Proteomes" id="UP000078062">
    <property type="component" value="Chromosome"/>
</dbReference>
<dbReference type="GO" id="GO:0016874">
    <property type="term" value="F:ligase activity"/>
    <property type="evidence" value="ECO:0007669"/>
    <property type="project" value="UniProtKB-KW"/>
</dbReference>
<dbReference type="InterPro" id="IPR025079">
    <property type="entry name" value="DUF3943"/>
</dbReference>
<sequence>MRVIIEFMLISLKIFLKILLKIFLKILLKIFLKTFQKIWVVCVVVWGLGCSFLNANSIQLEETLRRPSKNLIWQHFRKKFKKSNTIPYAPNSRWKYLGTSIGILGVSLVIGIIGLYLMPESVTNWDREKFGIKSWFENVRMGPKLDNDSFIFNEILHPYFGAMYYMQPRMAGFSWITSAFFSFITSTVFWEYGLEAFVEVPSWQDLVITPLLGSILGEGFYQLTRYIQRNGGRLFGSLFLGRLVIALMDPIGFIIRDLGLGEALGIRNKHEIHSSLSPNGLNLTYKF</sequence>
<feature type="transmembrane region" description="Helical" evidence="1">
    <location>
        <begin position="235"/>
        <end position="255"/>
    </location>
</feature>
<evidence type="ECO:0000313" key="3">
    <source>
        <dbReference type="EMBL" id="ANH48307.1"/>
    </source>
</evidence>
<proteinExistence type="predicted"/>
<dbReference type="AlphaFoldDB" id="A0A1A9HCF7"/>
<dbReference type="EMBL" id="CP011486">
    <property type="protein sequence ID" value="ANH48307.1"/>
    <property type="molecule type" value="Genomic_DNA"/>
</dbReference>
<organism evidence="3 4">
    <name type="scientific">Helicobacter pylori</name>
    <name type="common">Campylobacter pylori</name>
    <dbReference type="NCBI Taxonomy" id="210"/>
    <lineage>
        <taxon>Bacteria</taxon>
        <taxon>Pseudomonadati</taxon>
        <taxon>Campylobacterota</taxon>
        <taxon>Epsilonproteobacteria</taxon>
        <taxon>Campylobacterales</taxon>
        <taxon>Helicobacteraceae</taxon>
        <taxon>Helicobacter</taxon>
    </lineage>
</organism>
<keyword evidence="3" id="KW-0436">Ligase</keyword>
<feature type="domain" description="DUF3943" evidence="2">
    <location>
        <begin position="142"/>
        <end position="251"/>
    </location>
</feature>
<name>A0A1A9HCF7_HELPX</name>
<gene>
    <name evidence="3" type="ORF">AA977_03770</name>
</gene>
<feature type="transmembrane region" description="Helical" evidence="1">
    <location>
        <begin position="173"/>
        <end position="194"/>
    </location>
</feature>
<evidence type="ECO:0000259" key="2">
    <source>
        <dbReference type="Pfam" id="PF13084"/>
    </source>
</evidence>
<feature type="transmembrane region" description="Helical" evidence="1">
    <location>
        <begin position="96"/>
        <end position="118"/>
    </location>
</feature>
<evidence type="ECO:0000313" key="4">
    <source>
        <dbReference type="Proteomes" id="UP000078062"/>
    </source>
</evidence>